<gene>
    <name evidence="1" type="ORF">AB4874_15780</name>
</gene>
<protein>
    <submittedName>
        <fullName evidence="1">FAD-dependent oxidoreductase</fullName>
    </submittedName>
</protein>
<feature type="non-terminal residue" evidence="1">
    <location>
        <position position="1"/>
    </location>
</feature>
<dbReference type="Proteomes" id="UP001557465">
    <property type="component" value="Unassembled WGS sequence"/>
</dbReference>
<comment type="caution">
    <text evidence="1">The sequence shown here is derived from an EMBL/GenBank/DDBJ whole genome shotgun (WGS) entry which is preliminary data.</text>
</comment>
<evidence type="ECO:0000313" key="2">
    <source>
        <dbReference type="Proteomes" id="UP001557465"/>
    </source>
</evidence>
<keyword evidence="2" id="KW-1185">Reference proteome</keyword>
<dbReference type="EMBL" id="JBFRYC010000011">
    <property type="protein sequence ID" value="MEX1663092.1"/>
    <property type="molecule type" value="Genomic_DNA"/>
</dbReference>
<sequence>GYGMRVLELPETPELRQRYLGQAGQALYLIRPDQIVAARWAEADADTIQAQLAAITEGR</sequence>
<evidence type="ECO:0000313" key="1">
    <source>
        <dbReference type="EMBL" id="MEX1663092.1"/>
    </source>
</evidence>
<name>A0ABV3TN95_9RHOB</name>
<proteinExistence type="predicted"/>
<accession>A0ABV3TN95</accession>
<reference evidence="1 2" key="1">
    <citation type="journal article" date="2011" name="Int. J. Syst. Evol. Microbiol.">
        <title>Zhongshania antarctica gen. nov., sp. nov. and Zhongshania guokunii sp. nov., gammaproteobacteria respectively isolated from coastal attached (fast) ice and surface seawater of the Antarctic.</title>
        <authorList>
            <person name="Li H.J."/>
            <person name="Zhang X.Y."/>
            <person name="Chen C.X."/>
            <person name="Zhang Y.J."/>
            <person name="Gao Z.M."/>
            <person name="Yu Y."/>
            <person name="Chen X.L."/>
            <person name="Chen B."/>
            <person name="Zhang Y.Z."/>
        </authorList>
    </citation>
    <scope>NUCLEOTIDE SEQUENCE [LARGE SCALE GENOMIC DNA]</scope>
    <source>
        <strain evidence="1 2">15-R06ZXC-3</strain>
    </source>
</reference>
<dbReference type="Gene3D" id="3.40.30.120">
    <property type="match status" value="1"/>
</dbReference>
<organism evidence="1 2">
    <name type="scientific">Thioclava arctica</name>
    <dbReference type="NCBI Taxonomy" id="3238301"/>
    <lineage>
        <taxon>Bacteria</taxon>
        <taxon>Pseudomonadati</taxon>
        <taxon>Pseudomonadota</taxon>
        <taxon>Alphaproteobacteria</taxon>
        <taxon>Rhodobacterales</taxon>
        <taxon>Paracoccaceae</taxon>
        <taxon>Thioclava</taxon>
    </lineage>
</organism>